<dbReference type="OrthoDB" id="9792085at2"/>
<dbReference type="GO" id="GO:0000166">
    <property type="term" value="F:nucleotide binding"/>
    <property type="evidence" value="ECO:0007669"/>
    <property type="project" value="InterPro"/>
</dbReference>
<dbReference type="PANTHER" id="PTHR43249:SF1">
    <property type="entry name" value="D-GLUCOSIDE 3-DEHYDROGENASE"/>
    <property type="match status" value="1"/>
</dbReference>
<feature type="domain" description="Gfo/Idh/MocA-like oxidoreductase C-terminal" evidence="3">
    <location>
        <begin position="135"/>
        <end position="352"/>
    </location>
</feature>
<dbReference type="Pfam" id="PF02894">
    <property type="entry name" value="GFO_IDH_MocA_C"/>
    <property type="match status" value="1"/>
</dbReference>
<accession>A0A1H1UXD2</accession>
<dbReference type="SUPFAM" id="SSF55347">
    <property type="entry name" value="Glyceraldehyde-3-phosphate dehydrogenase-like, C-terminal domain"/>
    <property type="match status" value="1"/>
</dbReference>
<dbReference type="Pfam" id="PF01408">
    <property type="entry name" value="GFO_IDH_MocA"/>
    <property type="match status" value="1"/>
</dbReference>
<dbReference type="RefSeq" id="WP_092654968.1">
    <property type="nucleotide sequence ID" value="NZ_LT629732.1"/>
</dbReference>
<dbReference type="Gene3D" id="3.40.50.720">
    <property type="entry name" value="NAD(P)-binding Rossmann-like Domain"/>
    <property type="match status" value="1"/>
</dbReference>
<evidence type="ECO:0000259" key="3">
    <source>
        <dbReference type="Pfam" id="PF02894"/>
    </source>
</evidence>
<dbReference type="Proteomes" id="UP000198983">
    <property type="component" value="Chromosome I"/>
</dbReference>
<dbReference type="InterPro" id="IPR000683">
    <property type="entry name" value="Gfo/Idh/MocA-like_OxRdtase_N"/>
</dbReference>
<dbReference type="PANTHER" id="PTHR43249">
    <property type="entry name" value="UDP-N-ACETYL-2-AMINO-2-DEOXY-D-GLUCURONATE OXIDASE"/>
    <property type="match status" value="1"/>
</dbReference>
<evidence type="ECO:0000313" key="4">
    <source>
        <dbReference type="EMBL" id="SDS77123.1"/>
    </source>
</evidence>
<dbReference type="InterPro" id="IPR036291">
    <property type="entry name" value="NAD(P)-bd_dom_sf"/>
</dbReference>
<name>A0A1H1UXD2_9ACTN</name>
<proteinExistence type="inferred from homology"/>
<comment type="similarity">
    <text evidence="1">Belongs to the Gfo/Idh/MocA family.</text>
</comment>
<dbReference type="Gene3D" id="3.30.360.10">
    <property type="entry name" value="Dihydrodipicolinate Reductase, domain 2"/>
    <property type="match status" value="1"/>
</dbReference>
<gene>
    <name evidence="4" type="ORF">SAMN04489717_3814</name>
</gene>
<evidence type="ECO:0000313" key="5">
    <source>
        <dbReference type="Proteomes" id="UP000198983"/>
    </source>
</evidence>
<evidence type="ECO:0000259" key="2">
    <source>
        <dbReference type="Pfam" id="PF01408"/>
    </source>
</evidence>
<keyword evidence="5" id="KW-1185">Reference proteome</keyword>
<sequence length="352" mass="37922">MQKVRIGVVGVGSIAALHLKAYQGNPRAELVAVADINADRAASVAKQWGAARSYSDAAELFADPDVDAVSICTWNNSHAELAIAAVQAGKHVLVEKPMSRTYAEAQRLEDVVNAHDRVVQVGFVRRHSSNCRVLKSFIDAGDLGDIYYAKASCIRRMGNPGGWFANKAISGGGPLIDIGVHVIDLCWYLMGTPRVTSVSANTYEKLGNRSNITTLPRYQVADYDPTKNDVEDMANALVRFENGASLIMDTSFSLHATSDSLNVSVYGDKGGADLEPKLQIASEKHETVLNLTPQIGFESFDLDDGFGHEIENFVAACLGEAESIAPAWQGAEMMKILDGVYTSAAQGKEVQI</sequence>
<reference evidence="4 5" key="1">
    <citation type="submission" date="2016-10" db="EMBL/GenBank/DDBJ databases">
        <authorList>
            <person name="de Groot N.N."/>
        </authorList>
    </citation>
    <scope>NUCLEOTIDE SEQUENCE [LARGE SCALE GENOMIC DNA]</scope>
    <source>
        <strain evidence="4 5">DSM 22024</strain>
    </source>
</reference>
<evidence type="ECO:0000256" key="1">
    <source>
        <dbReference type="ARBA" id="ARBA00010928"/>
    </source>
</evidence>
<dbReference type="STRING" id="117157.SAMN04489717_3814"/>
<dbReference type="SUPFAM" id="SSF51735">
    <property type="entry name" value="NAD(P)-binding Rossmann-fold domains"/>
    <property type="match status" value="1"/>
</dbReference>
<feature type="domain" description="Gfo/Idh/MocA-like oxidoreductase N-terminal" evidence="2">
    <location>
        <begin position="4"/>
        <end position="123"/>
    </location>
</feature>
<dbReference type="EMBL" id="LT629732">
    <property type="protein sequence ID" value="SDS77123.1"/>
    <property type="molecule type" value="Genomic_DNA"/>
</dbReference>
<dbReference type="AlphaFoldDB" id="A0A1H1UXD2"/>
<protein>
    <submittedName>
        <fullName evidence="4">Predicted dehydrogenase</fullName>
    </submittedName>
</protein>
<organism evidence="4 5">
    <name type="scientific">Actinopolymorpha singaporensis</name>
    <dbReference type="NCBI Taxonomy" id="117157"/>
    <lineage>
        <taxon>Bacteria</taxon>
        <taxon>Bacillati</taxon>
        <taxon>Actinomycetota</taxon>
        <taxon>Actinomycetes</taxon>
        <taxon>Propionibacteriales</taxon>
        <taxon>Actinopolymorphaceae</taxon>
        <taxon>Actinopolymorpha</taxon>
    </lineage>
</organism>
<dbReference type="InterPro" id="IPR004104">
    <property type="entry name" value="Gfo/Idh/MocA-like_OxRdtase_C"/>
</dbReference>
<dbReference type="InterPro" id="IPR052515">
    <property type="entry name" value="Gfo/Idh/MocA_Oxidoreductase"/>
</dbReference>